<feature type="domain" description="Azaphilone pigments biosynthesis cluster protein L N-terminal" evidence="1">
    <location>
        <begin position="3"/>
        <end position="189"/>
    </location>
</feature>
<dbReference type="OrthoDB" id="1577640at2759"/>
<proteinExistence type="predicted"/>
<protein>
    <recommendedName>
        <fullName evidence="1">Azaphilone pigments biosynthesis cluster protein L N-terminal domain-containing protein</fullName>
    </recommendedName>
</protein>
<evidence type="ECO:0000259" key="1">
    <source>
        <dbReference type="Pfam" id="PF17111"/>
    </source>
</evidence>
<dbReference type="Pfam" id="PF17111">
    <property type="entry name" value="PigL_N"/>
    <property type="match status" value="1"/>
</dbReference>
<keyword evidence="3" id="KW-1185">Reference proteome</keyword>
<evidence type="ECO:0000313" key="2">
    <source>
        <dbReference type="EMBL" id="KAJ5217703.1"/>
    </source>
</evidence>
<dbReference type="EMBL" id="JAPQKT010000010">
    <property type="protein sequence ID" value="KAJ5217703.1"/>
    <property type="molecule type" value="Genomic_DNA"/>
</dbReference>
<dbReference type="Proteomes" id="UP001147733">
    <property type="component" value="Unassembled WGS sequence"/>
</dbReference>
<gene>
    <name evidence="2" type="ORF">N7469_011328</name>
</gene>
<sequence length="302" mass="33609">MSDPLSITASVIAVAGVAYSSVKLLHETISGIQDAPETIIHLKTEVGILYETIHSLKQRLAEEKEKDSVLSEAQRSNLREIEPSLDACHNACDAFQTKMAHILRHSTEERISTRDKIKMRLREKEIVTFQVRLESYKSTFAISLEFLSLPRRKTMSENLNTARNLETKIEDLGTRLTGQMQGLQIGLQAILDLYPHDKTHDDMNNSYLLASAQSSEALSAIEKQNISLLHCYKACMAALQETTKATGHIYKYIKASKDARLLMGDLGNVQGAALHQFSNIDIEGSWVVAGNMAGDAAKDFFK</sequence>
<dbReference type="AlphaFoldDB" id="A0A9W9NF86"/>
<dbReference type="InterPro" id="IPR031348">
    <property type="entry name" value="PigL_N"/>
</dbReference>
<dbReference type="RefSeq" id="XP_056495297.1">
    <property type="nucleotide sequence ID" value="XM_056650233.1"/>
</dbReference>
<reference evidence="2" key="1">
    <citation type="submission" date="2022-11" db="EMBL/GenBank/DDBJ databases">
        <authorList>
            <person name="Petersen C."/>
        </authorList>
    </citation>
    <scope>NUCLEOTIDE SEQUENCE</scope>
    <source>
        <strain evidence="2">IBT 23319</strain>
    </source>
</reference>
<dbReference type="GeneID" id="81389400"/>
<name>A0A9W9NF86_PENCI</name>
<accession>A0A9W9NF86</accession>
<comment type="caution">
    <text evidence="2">The sequence shown here is derived from an EMBL/GenBank/DDBJ whole genome shotgun (WGS) entry which is preliminary data.</text>
</comment>
<evidence type="ECO:0000313" key="3">
    <source>
        <dbReference type="Proteomes" id="UP001147733"/>
    </source>
</evidence>
<reference evidence="2" key="2">
    <citation type="journal article" date="2023" name="IMA Fungus">
        <title>Comparative genomic study of the Penicillium genus elucidates a diverse pangenome and 15 lateral gene transfer events.</title>
        <authorList>
            <person name="Petersen C."/>
            <person name="Sorensen T."/>
            <person name="Nielsen M.R."/>
            <person name="Sondergaard T.E."/>
            <person name="Sorensen J.L."/>
            <person name="Fitzpatrick D.A."/>
            <person name="Frisvad J.C."/>
            <person name="Nielsen K.L."/>
        </authorList>
    </citation>
    <scope>NUCLEOTIDE SEQUENCE</scope>
    <source>
        <strain evidence="2">IBT 23319</strain>
    </source>
</reference>
<organism evidence="2 3">
    <name type="scientific">Penicillium citrinum</name>
    <dbReference type="NCBI Taxonomy" id="5077"/>
    <lineage>
        <taxon>Eukaryota</taxon>
        <taxon>Fungi</taxon>
        <taxon>Dikarya</taxon>
        <taxon>Ascomycota</taxon>
        <taxon>Pezizomycotina</taxon>
        <taxon>Eurotiomycetes</taxon>
        <taxon>Eurotiomycetidae</taxon>
        <taxon>Eurotiales</taxon>
        <taxon>Aspergillaceae</taxon>
        <taxon>Penicillium</taxon>
    </lineage>
</organism>